<dbReference type="InterPro" id="IPR006097">
    <property type="entry name" value="Glu/Leu/Phe/Val/Trp_DH_dimer"/>
</dbReference>
<dbReference type="Proteomes" id="UP000699975">
    <property type="component" value="Unassembled WGS sequence"/>
</dbReference>
<dbReference type="PANTHER" id="PTHR42722:SF1">
    <property type="entry name" value="VALINE DEHYDROGENASE"/>
    <property type="match status" value="1"/>
</dbReference>
<dbReference type="InterPro" id="IPR006096">
    <property type="entry name" value="Glu/Leu/Phe/Val/Trp_DH_C"/>
</dbReference>
<dbReference type="RefSeq" id="WP_218318017.1">
    <property type="nucleotide sequence ID" value="NZ_JAGSPB010000003.1"/>
</dbReference>
<proteinExistence type="inferred from homology"/>
<dbReference type="Pfam" id="PF02812">
    <property type="entry name" value="ELFV_dehydrog_N"/>
    <property type="match status" value="1"/>
</dbReference>
<dbReference type="SMART" id="SM00839">
    <property type="entry name" value="ELFV_dehydrog"/>
    <property type="match status" value="1"/>
</dbReference>
<evidence type="ECO:0000259" key="3">
    <source>
        <dbReference type="SMART" id="SM00839"/>
    </source>
</evidence>
<evidence type="ECO:0000256" key="1">
    <source>
        <dbReference type="ARBA" id="ARBA00006382"/>
    </source>
</evidence>
<dbReference type="PANTHER" id="PTHR42722">
    <property type="entry name" value="LEUCINE DEHYDROGENASE"/>
    <property type="match status" value="1"/>
</dbReference>
<evidence type="ECO:0000313" key="5">
    <source>
        <dbReference type="Proteomes" id="UP000699975"/>
    </source>
</evidence>
<dbReference type="EMBL" id="JAGSPB010000003">
    <property type="protein sequence ID" value="MBV7267505.1"/>
    <property type="molecule type" value="Genomic_DNA"/>
</dbReference>
<sequence>MTAFWTEPDYDDHEIVHVVRDRKRGLMAIIAVHSSHLGPGAGGTRFWHYPDPKDGLRDALRLSRGMSYKNAMAGLPLGGGKAVILADDKRTKTPELLAAFGDAVEGLGGKYVTAEDVGISEADMVAVSKRTAHVSGLPVTGDDAAGGDPGPFTAMGIYLGIKAAVRHKLGKDSVEGVHVAVQGIGSVGGGVAKLLAKDGAKLTVADIDQSRAVALAEELGGRSVDADAILSTPCDVLSPNALGAILDENSIAKLDTAIVAGGANNQLARAHHGKTLFDRGILFAPDYVINAGGIISVATEYLARRDGKEANVQAVHDRIATIPARLEQIWDASDSTNTPPDIVADRMAQDLIGRG</sequence>
<organism evidence="4 5">
    <name type="scientific">Erythrobacter ani</name>
    <dbReference type="NCBI Taxonomy" id="2827235"/>
    <lineage>
        <taxon>Bacteria</taxon>
        <taxon>Pseudomonadati</taxon>
        <taxon>Pseudomonadota</taxon>
        <taxon>Alphaproteobacteria</taxon>
        <taxon>Sphingomonadales</taxon>
        <taxon>Erythrobacteraceae</taxon>
        <taxon>Erythrobacter/Porphyrobacter group</taxon>
        <taxon>Erythrobacter</taxon>
    </lineage>
</organism>
<dbReference type="PIRSF" id="PIRSF000188">
    <property type="entry name" value="Phe_leu_dh"/>
    <property type="match status" value="1"/>
</dbReference>
<name>A0ABS6SR29_9SPHN</name>
<feature type="domain" description="Glutamate/phenylalanine/leucine/valine/L-tryptophan dehydrogenase C-terminal" evidence="3">
    <location>
        <begin position="147"/>
        <end position="355"/>
    </location>
</feature>
<comment type="caution">
    <text evidence="4">The sequence shown here is derived from an EMBL/GenBank/DDBJ whole genome shotgun (WGS) entry which is preliminary data.</text>
</comment>
<dbReference type="CDD" id="cd01075">
    <property type="entry name" value="NAD_bind_Leu_Phe_Val_DH"/>
    <property type="match status" value="1"/>
</dbReference>
<evidence type="ECO:0000256" key="2">
    <source>
        <dbReference type="ARBA" id="ARBA00023002"/>
    </source>
</evidence>
<protein>
    <submittedName>
        <fullName evidence="4">Amino acid dehydrogenase</fullName>
    </submittedName>
</protein>
<dbReference type="Pfam" id="PF00208">
    <property type="entry name" value="ELFV_dehydrog"/>
    <property type="match status" value="1"/>
</dbReference>
<dbReference type="InterPro" id="IPR016211">
    <property type="entry name" value="Glu/Phe/Leu/Val/Trp_DH_bac/arc"/>
</dbReference>
<gene>
    <name evidence="4" type="ORF">KCG45_15060</name>
</gene>
<accession>A0ABS6SR29</accession>
<comment type="similarity">
    <text evidence="1">Belongs to the Glu/Leu/Phe/Val dehydrogenases family.</text>
</comment>
<reference evidence="4 5" key="1">
    <citation type="submission" date="2021-04" db="EMBL/GenBank/DDBJ databases">
        <authorList>
            <person name="Pira H."/>
            <person name="Risdian C."/>
            <person name="Wink J."/>
        </authorList>
    </citation>
    <scope>NUCLEOTIDE SEQUENCE [LARGE SCALE GENOMIC DNA]</scope>
    <source>
        <strain evidence="4 5">WH131</strain>
    </source>
</reference>
<keyword evidence="5" id="KW-1185">Reference proteome</keyword>
<keyword evidence="2" id="KW-0560">Oxidoreductase</keyword>
<evidence type="ECO:0000313" key="4">
    <source>
        <dbReference type="EMBL" id="MBV7267505.1"/>
    </source>
</evidence>